<dbReference type="PANTHER" id="PTHR33788">
    <property type="entry name" value="OS07G0114300 PROTEIN"/>
    <property type="match status" value="1"/>
</dbReference>
<dbReference type="Gene3D" id="4.10.1050.10">
    <property type="entry name" value="At2g23090-like"/>
    <property type="match status" value="1"/>
</dbReference>
<name>A0AAD8TIM8_LOLMU</name>
<keyword evidence="4" id="KW-1185">Reference proteome</keyword>
<dbReference type="InterPro" id="IPR007513">
    <property type="entry name" value="SERF-like_N"/>
</dbReference>
<feature type="domain" description="At2g23090-like zinc-binding" evidence="2">
    <location>
        <begin position="139"/>
        <end position="176"/>
    </location>
</feature>
<evidence type="ECO:0000313" key="3">
    <source>
        <dbReference type="EMBL" id="KAK1682373.1"/>
    </source>
</evidence>
<dbReference type="SUPFAM" id="SSF118359">
    <property type="entry name" value="Expressed protein At2g23090/F21P24.15"/>
    <property type="match status" value="1"/>
</dbReference>
<accession>A0AAD8TIM8</accession>
<sequence length="178" mass="19186">MGWLHPHPYPAGAIPTCDKPAMVPDLGNTRRNGRSRLHLLHGGVHTGTDTPNPSCPRPAPVPPPPLLNVAASFFLLSPAPNFRPPNQKSIVSSRLAGESAAMGGGNAQKSKMAREKNLEKLKGGKGSQLEANKKAMNIQCKICMQTFICTTSEAKCKEHAEAKHPKSELTQCFPHLKQ</sequence>
<reference evidence="3" key="1">
    <citation type="submission" date="2023-07" db="EMBL/GenBank/DDBJ databases">
        <title>A chromosome-level genome assembly of Lolium multiflorum.</title>
        <authorList>
            <person name="Chen Y."/>
            <person name="Copetti D."/>
            <person name="Kolliker R."/>
            <person name="Studer B."/>
        </authorList>
    </citation>
    <scope>NUCLEOTIDE SEQUENCE</scope>
    <source>
        <strain evidence="3">02402/16</strain>
        <tissue evidence="3">Leaf</tissue>
    </source>
</reference>
<dbReference type="Pfam" id="PF04419">
    <property type="entry name" value="SERF-like_N"/>
    <property type="match status" value="1"/>
</dbReference>
<dbReference type="InterPro" id="IPR039713">
    <property type="entry name" value="At2g23090-like"/>
</dbReference>
<comment type="caution">
    <text evidence="3">The sequence shown here is derived from an EMBL/GenBank/DDBJ whole genome shotgun (WGS) entry which is preliminary data.</text>
</comment>
<dbReference type="PANTHER" id="PTHR33788:SF21">
    <property type="entry name" value="OS07G0114300 PROTEIN"/>
    <property type="match status" value="1"/>
</dbReference>
<evidence type="ECO:0000313" key="4">
    <source>
        <dbReference type="Proteomes" id="UP001231189"/>
    </source>
</evidence>
<organism evidence="3 4">
    <name type="scientific">Lolium multiflorum</name>
    <name type="common">Italian ryegrass</name>
    <name type="synonym">Lolium perenne subsp. multiflorum</name>
    <dbReference type="NCBI Taxonomy" id="4521"/>
    <lineage>
        <taxon>Eukaryota</taxon>
        <taxon>Viridiplantae</taxon>
        <taxon>Streptophyta</taxon>
        <taxon>Embryophyta</taxon>
        <taxon>Tracheophyta</taxon>
        <taxon>Spermatophyta</taxon>
        <taxon>Magnoliopsida</taxon>
        <taxon>Liliopsida</taxon>
        <taxon>Poales</taxon>
        <taxon>Poaceae</taxon>
        <taxon>BOP clade</taxon>
        <taxon>Pooideae</taxon>
        <taxon>Poodae</taxon>
        <taxon>Poeae</taxon>
        <taxon>Poeae Chloroplast Group 2 (Poeae type)</taxon>
        <taxon>Loliodinae</taxon>
        <taxon>Loliinae</taxon>
        <taxon>Lolium</taxon>
    </lineage>
</organism>
<evidence type="ECO:0000259" key="2">
    <source>
        <dbReference type="Pfam" id="PF12907"/>
    </source>
</evidence>
<dbReference type="Proteomes" id="UP001231189">
    <property type="component" value="Unassembled WGS sequence"/>
</dbReference>
<dbReference type="EMBL" id="JAUUTY010000002">
    <property type="protein sequence ID" value="KAK1682373.1"/>
    <property type="molecule type" value="Genomic_DNA"/>
</dbReference>
<dbReference type="AlphaFoldDB" id="A0AAD8TIM8"/>
<proteinExistence type="predicted"/>
<feature type="domain" description="Small EDRK-rich factor-like N-terminal" evidence="1">
    <location>
        <begin position="104"/>
        <end position="137"/>
    </location>
</feature>
<dbReference type="Pfam" id="PF12907">
    <property type="entry name" value="zf-met2"/>
    <property type="match status" value="1"/>
</dbReference>
<protein>
    <submittedName>
        <fullName evidence="3">Uncharacterized protein</fullName>
    </submittedName>
</protein>
<dbReference type="InterPro" id="IPR039438">
    <property type="entry name" value="At2g23090-like_Znf"/>
</dbReference>
<evidence type="ECO:0000259" key="1">
    <source>
        <dbReference type="Pfam" id="PF04419"/>
    </source>
</evidence>
<gene>
    <name evidence="3" type="ORF">QYE76_043221</name>
</gene>
<dbReference type="InterPro" id="IPR026939">
    <property type="entry name" value="ZNF706/At2g23090_sf"/>
</dbReference>